<dbReference type="STRING" id="1409788.NC99_41180"/>
<evidence type="ECO:0000256" key="6">
    <source>
        <dbReference type="ARBA" id="ARBA00023014"/>
    </source>
</evidence>
<keyword evidence="3" id="KW-0949">S-adenosyl-L-methionine</keyword>
<dbReference type="InterPro" id="IPR006638">
    <property type="entry name" value="Elp3/MiaA/NifB-like_rSAM"/>
</dbReference>
<evidence type="ECO:0000256" key="1">
    <source>
        <dbReference type="ARBA" id="ARBA00001966"/>
    </source>
</evidence>
<dbReference type="SFLD" id="SFLDS00029">
    <property type="entry name" value="Radical_SAM"/>
    <property type="match status" value="1"/>
</dbReference>
<dbReference type="GO" id="GO:0051539">
    <property type="term" value="F:4 iron, 4 sulfur cluster binding"/>
    <property type="evidence" value="ECO:0007669"/>
    <property type="project" value="UniProtKB-KW"/>
</dbReference>
<evidence type="ECO:0000256" key="2">
    <source>
        <dbReference type="ARBA" id="ARBA00022485"/>
    </source>
</evidence>
<dbReference type="GO" id="GO:0046872">
    <property type="term" value="F:metal ion binding"/>
    <property type="evidence" value="ECO:0007669"/>
    <property type="project" value="UniProtKB-KW"/>
</dbReference>
<dbReference type="NCBIfam" id="TIGR01212">
    <property type="entry name" value="TIGR01212 family radical SAM protein"/>
    <property type="match status" value="1"/>
</dbReference>
<dbReference type="OrthoDB" id="9801689at2"/>
<gene>
    <name evidence="8" type="ORF">NC99_41180</name>
</gene>
<dbReference type="SFLD" id="SFLDG01086">
    <property type="entry name" value="elongater_protein-like"/>
    <property type="match status" value="1"/>
</dbReference>
<evidence type="ECO:0000256" key="5">
    <source>
        <dbReference type="ARBA" id="ARBA00023004"/>
    </source>
</evidence>
<protein>
    <submittedName>
        <fullName evidence="8">Radical SAM protein</fullName>
    </submittedName>
</protein>
<dbReference type="RefSeq" id="WP_053187610.1">
    <property type="nucleotide sequence ID" value="NZ_LGIA01000201.1"/>
</dbReference>
<dbReference type="SFLD" id="SFLDG01091">
    <property type="entry name" value="uncharacterized_CHP01210-like"/>
    <property type="match status" value="1"/>
</dbReference>
<dbReference type="EMBL" id="LGIA01000201">
    <property type="protein sequence ID" value="KOH43084.1"/>
    <property type="molecule type" value="Genomic_DNA"/>
</dbReference>
<dbReference type="AlphaFoldDB" id="A0A0L8V3T4"/>
<dbReference type="PATRIC" id="fig|1409788.3.peg.4206"/>
<keyword evidence="2" id="KW-0004">4Fe-4S</keyword>
<dbReference type="SUPFAM" id="SSF102114">
    <property type="entry name" value="Radical SAM enzymes"/>
    <property type="match status" value="1"/>
</dbReference>
<evidence type="ECO:0000313" key="9">
    <source>
        <dbReference type="Proteomes" id="UP000036958"/>
    </source>
</evidence>
<dbReference type="PANTHER" id="PTHR11135">
    <property type="entry name" value="HISTONE ACETYLTRANSFERASE-RELATED"/>
    <property type="match status" value="1"/>
</dbReference>
<evidence type="ECO:0000313" key="8">
    <source>
        <dbReference type="EMBL" id="KOH43084.1"/>
    </source>
</evidence>
<dbReference type="PANTHER" id="PTHR11135:SF1">
    <property type="entry name" value="PROTEIN YHCC"/>
    <property type="match status" value="1"/>
</dbReference>
<dbReference type="Gene3D" id="3.80.30.20">
    <property type="entry name" value="tm_1862 like domain"/>
    <property type="match status" value="1"/>
</dbReference>
<dbReference type="PROSITE" id="PS51918">
    <property type="entry name" value="RADICAL_SAM"/>
    <property type="match status" value="1"/>
</dbReference>
<proteinExistence type="predicted"/>
<comment type="cofactor">
    <cofactor evidence="1">
        <name>[4Fe-4S] cluster</name>
        <dbReference type="ChEBI" id="CHEBI:49883"/>
    </cofactor>
</comment>
<dbReference type="Pfam" id="PF16199">
    <property type="entry name" value="Radical_SAM_C"/>
    <property type="match status" value="1"/>
</dbReference>
<evidence type="ECO:0000256" key="4">
    <source>
        <dbReference type="ARBA" id="ARBA00022723"/>
    </source>
</evidence>
<comment type="caution">
    <text evidence="8">The sequence shown here is derived from an EMBL/GenBank/DDBJ whole genome shotgun (WGS) entry which is preliminary data.</text>
</comment>
<dbReference type="InterPro" id="IPR039661">
    <property type="entry name" value="ELP3"/>
</dbReference>
<dbReference type="InterPro" id="IPR058240">
    <property type="entry name" value="rSAM_sf"/>
</dbReference>
<reference evidence="9" key="1">
    <citation type="submission" date="2015-07" db="EMBL/GenBank/DDBJ databases">
        <title>Genome sequencing of Sunxiuqinia dokdonensis strain SK.</title>
        <authorList>
            <person name="Ahn S."/>
            <person name="Kim B.-C."/>
        </authorList>
    </citation>
    <scope>NUCLEOTIDE SEQUENCE [LARGE SCALE GENOMIC DNA]</scope>
    <source>
        <strain evidence="9">SK</strain>
    </source>
</reference>
<feature type="domain" description="Radical SAM core" evidence="7">
    <location>
        <begin position="24"/>
        <end position="267"/>
    </location>
</feature>
<keyword evidence="4" id="KW-0479">Metal-binding</keyword>
<dbReference type="InterPro" id="IPR032432">
    <property type="entry name" value="Radical_SAM_C"/>
</dbReference>
<dbReference type="CDD" id="cd01335">
    <property type="entry name" value="Radical_SAM"/>
    <property type="match status" value="1"/>
</dbReference>
<organism evidence="8 9">
    <name type="scientific">Sunxiuqinia dokdonensis</name>
    <dbReference type="NCBI Taxonomy" id="1409788"/>
    <lineage>
        <taxon>Bacteria</taxon>
        <taxon>Pseudomonadati</taxon>
        <taxon>Bacteroidota</taxon>
        <taxon>Bacteroidia</taxon>
        <taxon>Marinilabiliales</taxon>
        <taxon>Prolixibacteraceae</taxon>
        <taxon>Sunxiuqinia</taxon>
    </lineage>
</organism>
<sequence>MTEQLYPWGHTRRYNDFPTYFRGKFSERVQKVSVDAGFTCPNRDGTKALNGCSYCNNQTFQPDYCRLEKSISEQLQQGIDFYSKKYQSMKFLAYFQAYSNTYADLAVLKARYEEALNHPRIVGLVLGTRPDCVNAEILDYLAELSKSCYVMVEYGVESVQNKTLKRINRGHQFAEAKWAIEETARRGIHTCAHLILGLPGETRQDLLNQARTISKLPVENLKLHQLQIHKGTRLAVEFKRQPDDFHLFTAEEYLDLVVDYLELLNPAIIVERFVSQAPPGLLIAPKWGLKNFEFVAKLEKRLAERNTWQGRLFG</sequence>
<dbReference type="InterPro" id="IPR023404">
    <property type="entry name" value="rSAM_horseshoe"/>
</dbReference>
<evidence type="ECO:0000259" key="7">
    <source>
        <dbReference type="PROSITE" id="PS51918"/>
    </source>
</evidence>
<accession>A0A0L8V3T4</accession>
<dbReference type="InterPro" id="IPR007197">
    <property type="entry name" value="rSAM"/>
</dbReference>
<dbReference type="GO" id="GO:0003824">
    <property type="term" value="F:catalytic activity"/>
    <property type="evidence" value="ECO:0007669"/>
    <property type="project" value="InterPro"/>
</dbReference>
<evidence type="ECO:0000256" key="3">
    <source>
        <dbReference type="ARBA" id="ARBA00022691"/>
    </source>
</evidence>
<name>A0A0L8V3T4_9BACT</name>
<dbReference type="Pfam" id="PF04055">
    <property type="entry name" value="Radical_SAM"/>
    <property type="match status" value="1"/>
</dbReference>
<keyword evidence="5" id="KW-0408">Iron</keyword>
<keyword evidence="6" id="KW-0411">Iron-sulfur</keyword>
<dbReference type="InterPro" id="IPR005911">
    <property type="entry name" value="YhcC-like"/>
</dbReference>
<dbReference type="SMART" id="SM00729">
    <property type="entry name" value="Elp3"/>
    <property type="match status" value="1"/>
</dbReference>
<dbReference type="Proteomes" id="UP000036958">
    <property type="component" value="Unassembled WGS sequence"/>
</dbReference>
<keyword evidence="9" id="KW-1185">Reference proteome</keyword>